<dbReference type="InterPro" id="IPR046348">
    <property type="entry name" value="SIS_dom_sf"/>
</dbReference>
<dbReference type="Proteomes" id="UP000028981">
    <property type="component" value="Unassembled WGS sequence"/>
</dbReference>
<dbReference type="STRING" id="46914.JP75_19650"/>
<dbReference type="SUPFAM" id="SSF53697">
    <property type="entry name" value="SIS domain"/>
    <property type="match status" value="1"/>
</dbReference>
<gene>
    <name evidence="2" type="ORF">JP75_19650</name>
</gene>
<dbReference type="Pfam" id="PF13580">
    <property type="entry name" value="SIS_2"/>
    <property type="match status" value="1"/>
</dbReference>
<dbReference type="GO" id="GO:0097367">
    <property type="term" value="F:carbohydrate derivative binding"/>
    <property type="evidence" value="ECO:0007669"/>
    <property type="project" value="InterPro"/>
</dbReference>
<keyword evidence="3" id="KW-1185">Reference proteome</keyword>
<dbReference type="GO" id="GO:1901135">
    <property type="term" value="P:carbohydrate derivative metabolic process"/>
    <property type="evidence" value="ECO:0007669"/>
    <property type="project" value="InterPro"/>
</dbReference>
<proteinExistence type="predicted"/>
<comment type="caution">
    <text evidence="2">The sequence shown here is derived from an EMBL/GenBank/DDBJ whole genome shotgun (WGS) entry which is preliminary data.</text>
</comment>
<sequence length="264" mass="28402">MSTLFISKLAAIAEKTAGENEAAFEAASKAMSDTLANGGLVHLYGSGHSVLPVQETYPRYGSYLGFNPLTDPRVMWHNILGAGGVRELLWLERTEKYAEKFLDHQPLNPGDTIVIFGHSGSNASGIDTALYAKERGLTVIAITAKSNASKPATHSSGKRLPHASDIVIDTGAPVEDAIVDIKGWSRPVSGSSTVLAMIMMHELVSRTAQKLADKGIELPVFASPTIPGVTLHDTDIIYGQYREKMIDAQSKHLAQFKKTMANEG</sequence>
<dbReference type="InterPro" id="IPR001347">
    <property type="entry name" value="SIS_dom"/>
</dbReference>
<dbReference type="PROSITE" id="PS51464">
    <property type="entry name" value="SIS"/>
    <property type="match status" value="1"/>
</dbReference>
<evidence type="ECO:0000313" key="2">
    <source>
        <dbReference type="EMBL" id="KFL29580.1"/>
    </source>
</evidence>
<accession>A0A087LY77</accession>
<dbReference type="Gene3D" id="3.40.50.10490">
    <property type="entry name" value="Glucose-6-phosphate isomerase like protein, domain 1"/>
    <property type="match status" value="1"/>
</dbReference>
<dbReference type="RefSeq" id="WP_035086038.1">
    <property type="nucleotide sequence ID" value="NZ_JQGC01000022.1"/>
</dbReference>
<name>A0A087LY77_9HYPH</name>
<protein>
    <recommendedName>
        <fullName evidence="1">SIS domain-containing protein</fullName>
    </recommendedName>
</protein>
<dbReference type="OrthoDB" id="9813831at2"/>
<dbReference type="NCBIfam" id="NF002805">
    <property type="entry name" value="PRK02947.1"/>
    <property type="match status" value="1"/>
</dbReference>
<reference evidence="2 3" key="1">
    <citation type="submission" date="2014-08" db="EMBL/GenBank/DDBJ databases">
        <authorList>
            <person name="Hassan Y.I."/>
            <person name="Lepp D."/>
            <person name="Zhou T."/>
        </authorList>
    </citation>
    <scope>NUCLEOTIDE SEQUENCE [LARGE SCALE GENOMIC DNA]</scope>
    <source>
        <strain evidence="2 3">IFO13584</strain>
    </source>
</reference>
<evidence type="ECO:0000259" key="1">
    <source>
        <dbReference type="PROSITE" id="PS51464"/>
    </source>
</evidence>
<feature type="domain" description="SIS" evidence="1">
    <location>
        <begin position="31"/>
        <end position="214"/>
    </location>
</feature>
<dbReference type="AlphaFoldDB" id="A0A087LY77"/>
<dbReference type="EMBL" id="JQGC01000022">
    <property type="protein sequence ID" value="KFL29580.1"/>
    <property type="molecule type" value="Genomic_DNA"/>
</dbReference>
<evidence type="ECO:0000313" key="3">
    <source>
        <dbReference type="Proteomes" id="UP000028981"/>
    </source>
</evidence>
<organism evidence="2 3">
    <name type="scientific">Devosia riboflavina</name>
    <dbReference type="NCBI Taxonomy" id="46914"/>
    <lineage>
        <taxon>Bacteria</taxon>
        <taxon>Pseudomonadati</taxon>
        <taxon>Pseudomonadota</taxon>
        <taxon>Alphaproteobacteria</taxon>
        <taxon>Hyphomicrobiales</taxon>
        <taxon>Devosiaceae</taxon>
        <taxon>Devosia</taxon>
    </lineage>
</organism>